<protein>
    <submittedName>
        <fullName evidence="2">Uncharacterized protein</fullName>
    </submittedName>
</protein>
<evidence type="ECO:0000313" key="2">
    <source>
        <dbReference type="EMBL" id="CAE7549104.1"/>
    </source>
</evidence>
<comment type="caution">
    <text evidence="2">The sequence shown here is derived from an EMBL/GenBank/DDBJ whole genome shotgun (WGS) entry which is preliminary data.</text>
</comment>
<dbReference type="AlphaFoldDB" id="A0A812U235"/>
<reference evidence="2" key="1">
    <citation type="submission" date="2021-02" db="EMBL/GenBank/DDBJ databases">
        <authorList>
            <person name="Dougan E. K."/>
            <person name="Rhodes N."/>
            <person name="Thang M."/>
            <person name="Chan C."/>
        </authorList>
    </citation>
    <scope>NUCLEOTIDE SEQUENCE</scope>
</reference>
<name>A0A812U235_9DINO</name>
<feature type="region of interest" description="Disordered" evidence="1">
    <location>
        <begin position="1"/>
        <end position="20"/>
    </location>
</feature>
<gene>
    <name evidence="2" type="ORF">SNAT2548_LOCUS30827</name>
</gene>
<dbReference type="EMBL" id="CAJNDS010002626">
    <property type="protein sequence ID" value="CAE7549104.1"/>
    <property type="molecule type" value="Genomic_DNA"/>
</dbReference>
<dbReference type="Proteomes" id="UP000604046">
    <property type="component" value="Unassembled WGS sequence"/>
</dbReference>
<feature type="region of interest" description="Disordered" evidence="1">
    <location>
        <begin position="37"/>
        <end position="56"/>
    </location>
</feature>
<feature type="compositionally biased region" description="Polar residues" evidence="1">
    <location>
        <begin position="37"/>
        <end position="47"/>
    </location>
</feature>
<organism evidence="2 3">
    <name type="scientific">Symbiodinium natans</name>
    <dbReference type="NCBI Taxonomy" id="878477"/>
    <lineage>
        <taxon>Eukaryota</taxon>
        <taxon>Sar</taxon>
        <taxon>Alveolata</taxon>
        <taxon>Dinophyceae</taxon>
        <taxon>Suessiales</taxon>
        <taxon>Symbiodiniaceae</taxon>
        <taxon>Symbiodinium</taxon>
    </lineage>
</organism>
<evidence type="ECO:0000256" key="1">
    <source>
        <dbReference type="SAM" id="MobiDB-lite"/>
    </source>
</evidence>
<keyword evidence="3" id="KW-1185">Reference proteome</keyword>
<sequence length="147" mass="16373">MGCGASTPPASHHRMTPSQHRMPLSQLIPAFDQINVPSRQHADSCQDQGAADPDAARYQASAFKDEHEERGPVVQAISTRSLCQPVEDESGEDDKDPWSSWRSYCRILALWFRVHTAGRIAQELLPCHQIAAYMKSILGGWMIFAGR</sequence>
<proteinExistence type="predicted"/>
<evidence type="ECO:0000313" key="3">
    <source>
        <dbReference type="Proteomes" id="UP000604046"/>
    </source>
</evidence>
<accession>A0A812U235</accession>